<dbReference type="RefSeq" id="XP_002173361.1">
    <property type="nucleotide sequence ID" value="XM_002173325.2"/>
</dbReference>
<evidence type="ECO:0000256" key="1">
    <source>
        <dbReference type="ARBA" id="ARBA00004937"/>
    </source>
</evidence>
<dbReference type="GO" id="GO:0005829">
    <property type="term" value="C:cytosol"/>
    <property type="evidence" value="ECO:0000318"/>
    <property type="project" value="GO_Central"/>
</dbReference>
<dbReference type="OrthoDB" id="60984at2759"/>
<comment type="similarity">
    <text evidence="5">Belongs to the glucose-6-phosphate dehydrogenase family.</text>
</comment>
<sequence>MLTIIVFGGSGHVAKTMIYPALFLLYARQLLPSNSKIIGFARSDLSREDFEMRVVSRVSKESFPFYTNDTITAFVEHCVYFRGSYTDENSFVKLNDYIKGFEAENLSSRAKRIFYLGIPPSLIKSVSMALAKLDQNLNGDNRLIIEKPVGDSLESARDLLEHIRSVWPIENTYKVDHYLGMEMFDALLMMRFANPLFANVWTSEFVESIHVTLREQASCEGRSGYYDSSGVLRDNVQNHLLQLLCSVAMDEPKSLEQSDVAAAKIAFLRSIRPLEEKDLLLGQYIKSKDRQTVGYRELEGVAKDSNTPTFAVCQLHVDNDRWKGVPIVISSGKGLKDSFCEVRIVFKNRENGLFRNKPNMYNRFIAQIFPRMIASFELNVKEPGFTFMMTKVASTMDYQQSFSRGNMPLPYERVLWDVINSSHSHFVTDEEILLEWQIVDKVLDLPNKKPPLPYQFGSDCGPRAVEDFMKERNMSWD</sequence>
<dbReference type="Pfam" id="PF02781">
    <property type="entry name" value="G6PD_C"/>
    <property type="match status" value="1"/>
</dbReference>
<evidence type="ECO:0000313" key="9">
    <source>
        <dbReference type="JaponicusDB" id="SJAG_02148"/>
    </source>
</evidence>
<evidence type="ECO:0000256" key="3">
    <source>
        <dbReference type="ARBA" id="ARBA00022857"/>
    </source>
</evidence>
<evidence type="ECO:0000313" key="10">
    <source>
        <dbReference type="Proteomes" id="UP000001744"/>
    </source>
</evidence>
<comment type="function">
    <text evidence="5">Catalyzes the rate-limiting step of the oxidative pentose-phosphate pathway, which represents a route for the dissimilation of carbohydrates besides glycolysis.</text>
</comment>
<dbReference type="PRINTS" id="PR00079">
    <property type="entry name" value="G6PDHDRGNASE"/>
</dbReference>
<dbReference type="GO" id="GO:0009051">
    <property type="term" value="P:pentose-phosphate shunt, oxidative branch"/>
    <property type="evidence" value="ECO:0000318"/>
    <property type="project" value="GO_Central"/>
</dbReference>
<dbReference type="InterPro" id="IPR022674">
    <property type="entry name" value="G6P_DH_NAD-bd"/>
</dbReference>
<dbReference type="SUPFAM" id="SSF51735">
    <property type="entry name" value="NAD(P)-binding Rossmann-fold domains"/>
    <property type="match status" value="1"/>
</dbReference>
<dbReference type="GO" id="GO:0004345">
    <property type="term" value="F:glucose-6-phosphate dehydrogenase activity"/>
    <property type="evidence" value="ECO:0007669"/>
    <property type="project" value="UniProtKB-EC"/>
</dbReference>
<dbReference type="SUPFAM" id="SSF55347">
    <property type="entry name" value="Glyceraldehyde-3-phosphate dehydrogenase-like, C-terminal domain"/>
    <property type="match status" value="1"/>
</dbReference>
<evidence type="ECO:0000313" key="8">
    <source>
        <dbReference type="EMBL" id="EEB07068.1"/>
    </source>
</evidence>
<feature type="domain" description="Glucose-6-phosphate dehydrogenase C-terminal" evidence="7">
    <location>
        <begin position="188"/>
        <end position="476"/>
    </location>
</feature>
<name>B6K1N7_SCHJY</name>
<evidence type="ECO:0000256" key="4">
    <source>
        <dbReference type="ARBA" id="ARBA00023277"/>
    </source>
</evidence>
<dbReference type="Gene3D" id="3.30.360.10">
    <property type="entry name" value="Dihydrodipicolinate Reductase, domain 2"/>
    <property type="match status" value="1"/>
</dbReference>
<dbReference type="NCBIfam" id="TIGR00871">
    <property type="entry name" value="zwf"/>
    <property type="match status" value="1"/>
</dbReference>
<dbReference type="GeneID" id="7052077"/>
<dbReference type="EMBL" id="KE651166">
    <property type="protein sequence ID" value="EEB07068.1"/>
    <property type="molecule type" value="Genomic_DNA"/>
</dbReference>
<keyword evidence="4 5" id="KW-0119">Carbohydrate metabolism</keyword>
<evidence type="ECO:0000259" key="6">
    <source>
        <dbReference type="Pfam" id="PF00479"/>
    </source>
</evidence>
<protein>
    <recommendedName>
        <fullName evidence="5">Glucose-6-phosphate 1-dehydrogenase</fullName>
        <ecNumber evidence="5">1.1.1.49</ecNumber>
    </recommendedName>
</protein>
<gene>
    <name evidence="9" type="primary">gcd1</name>
    <name evidence="8" type="ORF">SJAG_02148</name>
</gene>
<dbReference type="Proteomes" id="UP000001744">
    <property type="component" value="Unassembled WGS sequence"/>
</dbReference>
<dbReference type="eggNOG" id="KOG0563">
    <property type="taxonomic scope" value="Eukaryota"/>
</dbReference>
<dbReference type="GO" id="GO:0006006">
    <property type="term" value="P:glucose metabolic process"/>
    <property type="evidence" value="ECO:0000318"/>
    <property type="project" value="GO_Central"/>
</dbReference>
<keyword evidence="10" id="KW-1185">Reference proteome</keyword>
<dbReference type="GO" id="GO:0050661">
    <property type="term" value="F:NADP binding"/>
    <property type="evidence" value="ECO:0007669"/>
    <property type="project" value="InterPro"/>
</dbReference>
<dbReference type="HAMAP" id="MF_00966">
    <property type="entry name" value="G6PD"/>
    <property type="match status" value="1"/>
</dbReference>
<dbReference type="EC" id="1.1.1.49" evidence="5"/>
<dbReference type="VEuPathDB" id="FungiDB:SJAG_02148"/>
<organism evidence="8 10">
    <name type="scientific">Schizosaccharomyces japonicus (strain yFS275 / FY16936)</name>
    <name type="common">Fission yeast</name>
    <dbReference type="NCBI Taxonomy" id="402676"/>
    <lineage>
        <taxon>Eukaryota</taxon>
        <taxon>Fungi</taxon>
        <taxon>Dikarya</taxon>
        <taxon>Ascomycota</taxon>
        <taxon>Taphrinomycotina</taxon>
        <taxon>Schizosaccharomycetes</taxon>
        <taxon>Schizosaccharomycetales</taxon>
        <taxon>Schizosaccharomycetaceae</taxon>
        <taxon>Schizosaccharomyces</taxon>
    </lineage>
</organism>
<dbReference type="UniPathway" id="UPA00115">
    <property type="reaction ID" value="UER00408"/>
</dbReference>
<dbReference type="InterPro" id="IPR036291">
    <property type="entry name" value="NAD(P)-bd_dom_sf"/>
</dbReference>
<evidence type="ECO:0000256" key="5">
    <source>
        <dbReference type="RuleBase" id="RU362120"/>
    </source>
</evidence>
<keyword evidence="3 5" id="KW-0521">NADP</keyword>
<dbReference type="HOGENOM" id="CLU_013524_2_0_1"/>
<accession>B6K1N7</accession>
<dbReference type="AlphaFoldDB" id="B6K1N7"/>
<dbReference type="STRING" id="402676.B6K1N7"/>
<dbReference type="PANTHER" id="PTHR23429">
    <property type="entry name" value="GLUCOSE-6-PHOSPHATE 1-DEHYDROGENASE G6PD"/>
    <property type="match status" value="1"/>
</dbReference>
<evidence type="ECO:0000259" key="7">
    <source>
        <dbReference type="Pfam" id="PF02781"/>
    </source>
</evidence>
<evidence type="ECO:0000256" key="2">
    <source>
        <dbReference type="ARBA" id="ARBA00022526"/>
    </source>
</evidence>
<keyword evidence="2 5" id="KW-0313">Glucose metabolism</keyword>
<keyword evidence="5" id="KW-0560">Oxidoreductase</keyword>
<comment type="pathway">
    <text evidence="1 5">Carbohydrate degradation; pentose phosphate pathway; D-ribulose 5-phosphate from D-glucose 6-phosphate (oxidative stage): step 1/3.</text>
</comment>
<dbReference type="PANTHER" id="PTHR23429:SF19">
    <property type="entry name" value="GLUCOSE-6-PHOSPHATE 1-DEHYDROGENASE GCD1"/>
    <property type="match status" value="1"/>
</dbReference>
<feature type="domain" description="Glucose-6-phosphate dehydrogenase NAD-binding" evidence="6">
    <location>
        <begin position="5"/>
        <end position="183"/>
    </location>
</feature>
<dbReference type="Pfam" id="PF00479">
    <property type="entry name" value="G6PD_N"/>
    <property type="match status" value="1"/>
</dbReference>
<dbReference type="InterPro" id="IPR001282">
    <property type="entry name" value="G6P_DH"/>
</dbReference>
<reference evidence="8 10" key="1">
    <citation type="journal article" date="2011" name="Science">
        <title>Comparative functional genomics of the fission yeasts.</title>
        <authorList>
            <person name="Rhind N."/>
            <person name="Chen Z."/>
            <person name="Yassour M."/>
            <person name="Thompson D.A."/>
            <person name="Haas B.J."/>
            <person name="Habib N."/>
            <person name="Wapinski I."/>
            <person name="Roy S."/>
            <person name="Lin M.F."/>
            <person name="Heiman D.I."/>
            <person name="Young S.K."/>
            <person name="Furuya K."/>
            <person name="Guo Y."/>
            <person name="Pidoux A."/>
            <person name="Chen H.M."/>
            <person name="Robbertse B."/>
            <person name="Goldberg J.M."/>
            <person name="Aoki K."/>
            <person name="Bayne E.H."/>
            <person name="Berlin A.M."/>
            <person name="Desjardins C.A."/>
            <person name="Dobbs E."/>
            <person name="Dukaj L."/>
            <person name="Fan L."/>
            <person name="FitzGerald M.G."/>
            <person name="French C."/>
            <person name="Gujja S."/>
            <person name="Hansen K."/>
            <person name="Keifenheim D."/>
            <person name="Levin J.Z."/>
            <person name="Mosher R.A."/>
            <person name="Mueller C.A."/>
            <person name="Pfiffner J."/>
            <person name="Priest M."/>
            <person name="Russ C."/>
            <person name="Smialowska A."/>
            <person name="Swoboda P."/>
            <person name="Sykes S.M."/>
            <person name="Vaughn M."/>
            <person name="Vengrova S."/>
            <person name="Yoder R."/>
            <person name="Zeng Q."/>
            <person name="Allshire R."/>
            <person name="Baulcombe D."/>
            <person name="Birren B.W."/>
            <person name="Brown W."/>
            <person name="Ekwall K."/>
            <person name="Kellis M."/>
            <person name="Leatherwood J."/>
            <person name="Levin H."/>
            <person name="Margalit H."/>
            <person name="Martienssen R."/>
            <person name="Nieduszynski C.A."/>
            <person name="Spatafora J.W."/>
            <person name="Friedman N."/>
            <person name="Dalgaard J.Z."/>
            <person name="Baumann P."/>
            <person name="Niki H."/>
            <person name="Regev A."/>
            <person name="Nusbaum C."/>
        </authorList>
    </citation>
    <scope>NUCLEOTIDE SEQUENCE [LARGE SCALE GENOMIC DNA]</scope>
    <source>
        <strain evidence="10">yFS275 / FY16936</strain>
    </source>
</reference>
<dbReference type="JaponicusDB" id="SJAG_02148">
    <property type="gene designation" value="gcd1"/>
</dbReference>
<dbReference type="GO" id="GO:0047935">
    <property type="term" value="F:glucose 1-dehydrogenase (NADP+) activity"/>
    <property type="evidence" value="ECO:0000318"/>
    <property type="project" value="GO_Central"/>
</dbReference>
<dbReference type="InterPro" id="IPR022675">
    <property type="entry name" value="G6P_DH_C"/>
</dbReference>
<dbReference type="Gene3D" id="3.40.50.720">
    <property type="entry name" value="NAD(P)-binding Rossmann-like Domain"/>
    <property type="match status" value="1"/>
</dbReference>
<proteinExistence type="inferred from homology"/>
<comment type="catalytic activity">
    <reaction evidence="5">
        <text>D-glucose 6-phosphate + NADP(+) = 6-phospho-D-glucono-1,5-lactone + NADPH + H(+)</text>
        <dbReference type="Rhea" id="RHEA:15841"/>
        <dbReference type="ChEBI" id="CHEBI:15378"/>
        <dbReference type="ChEBI" id="CHEBI:57783"/>
        <dbReference type="ChEBI" id="CHEBI:57955"/>
        <dbReference type="ChEBI" id="CHEBI:58349"/>
        <dbReference type="ChEBI" id="CHEBI:61548"/>
        <dbReference type="EC" id="1.1.1.49"/>
    </reaction>
</comment>
<dbReference type="OMA" id="FEARITF"/>
<dbReference type="PIRSF" id="PIRSF000110">
    <property type="entry name" value="G6PD"/>
    <property type="match status" value="1"/>
</dbReference>